<dbReference type="EMBL" id="CAJVCH010552786">
    <property type="protein sequence ID" value="CAG7829762.1"/>
    <property type="molecule type" value="Genomic_DNA"/>
</dbReference>
<name>A0A8J2LCT0_9HEXA</name>
<evidence type="ECO:0000313" key="2">
    <source>
        <dbReference type="EMBL" id="CAG7829762.1"/>
    </source>
</evidence>
<comment type="caution">
    <text evidence="2">The sequence shown here is derived from an EMBL/GenBank/DDBJ whole genome shotgun (WGS) entry which is preliminary data.</text>
</comment>
<keyword evidence="1" id="KW-0732">Signal</keyword>
<reference evidence="2" key="1">
    <citation type="submission" date="2021-06" db="EMBL/GenBank/DDBJ databases">
        <authorList>
            <person name="Hodson N. C."/>
            <person name="Mongue J. A."/>
            <person name="Jaron S. K."/>
        </authorList>
    </citation>
    <scope>NUCLEOTIDE SEQUENCE</scope>
</reference>
<sequence>MNPVLLILSHILIQKVLISGSYPLSSFMSTFPTLFLQPNTNFELVVLGNLGEAPDNFLPAISKNNFTIVKILSNASYPVSGPISKHGFTCSVFLVQVQNVNIVPIPILDMSKNNLLSAYFVFIALMTQLMGNSYPVEDQLSILANFTRPLKNTIFLVTSPNRLQAFIPENLQERRVFKIYDYSTSHGVKHENLKNAFIGGSKVNMHKERIFEFKLAQGEVHSSARTQPLLDGTGTIALPSALGHGDLFFHVTDVAVFHSGVQS</sequence>
<gene>
    <name evidence="2" type="ORF">AFUS01_LOCUS39606</name>
</gene>
<dbReference type="Proteomes" id="UP000708208">
    <property type="component" value="Unassembled WGS sequence"/>
</dbReference>
<feature type="signal peptide" evidence="1">
    <location>
        <begin position="1"/>
        <end position="18"/>
    </location>
</feature>
<protein>
    <submittedName>
        <fullName evidence="2">Uncharacterized protein</fullName>
    </submittedName>
</protein>
<keyword evidence="3" id="KW-1185">Reference proteome</keyword>
<evidence type="ECO:0000313" key="3">
    <source>
        <dbReference type="Proteomes" id="UP000708208"/>
    </source>
</evidence>
<evidence type="ECO:0000256" key="1">
    <source>
        <dbReference type="SAM" id="SignalP"/>
    </source>
</evidence>
<dbReference type="AlphaFoldDB" id="A0A8J2LCT0"/>
<feature type="chain" id="PRO_5035272269" evidence="1">
    <location>
        <begin position="19"/>
        <end position="263"/>
    </location>
</feature>
<proteinExistence type="predicted"/>
<accession>A0A8J2LCT0</accession>
<organism evidence="2 3">
    <name type="scientific">Allacma fusca</name>
    <dbReference type="NCBI Taxonomy" id="39272"/>
    <lineage>
        <taxon>Eukaryota</taxon>
        <taxon>Metazoa</taxon>
        <taxon>Ecdysozoa</taxon>
        <taxon>Arthropoda</taxon>
        <taxon>Hexapoda</taxon>
        <taxon>Collembola</taxon>
        <taxon>Symphypleona</taxon>
        <taxon>Sminthuridae</taxon>
        <taxon>Allacma</taxon>
    </lineage>
</organism>